<dbReference type="EMBL" id="JAULSY010000172">
    <property type="protein sequence ID" value="KAK0660072.1"/>
    <property type="molecule type" value="Genomic_DNA"/>
</dbReference>
<sequence length="318" mass="34996">MAPNVDIKPSPLTTHVGSIADQDFVSSIFTSLHPDLAYVIHTATLHKPHICSHTKADFISTNVTGTLNLLEASAATSGGIKSFVFVSTTSAFGGSLTTRPGLPAVWIDEGVVPKPKNIYGVTKIAAEEVCELVNKEHGLPVVVLRTSRFFPEGDDDEERRGSMGDDNLKVLELGYRRVDIADVVGACVKGLEKGPALRRKWGKYIISAPTVFKREKEVLEGLDRDAGGEYCKAVEGVREVFGQKGWKFLQRVDRVYDSDLARQELGWEAVYTFQRAVQMVKEGKEWRSELTGRVGKLGYHDVSTGVYTIREEATVNPI</sequence>
<dbReference type="InterPro" id="IPR036291">
    <property type="entry name" value="NAD(P)-bd_dom_sf"/>
</dbReference>
<accession>A0AA39YYG4</accession>
<dbReference type="CDD" id="cd08946">
    <property type="entry name" value="SDR_e"/>
    <property type="match status" value="1"/>
</dbReference>
<comment type="caution">
    <text evidence="3">The sequence shown here is derived from an EMBL/GenBank/DDBJ whole genome shotgun (WGS) entry which is preliminary data.</text>
</comment>
<name>A0AA39YYG4_9PEZI</name>
<dbReference type="InterPro" id="IPR001509">
    <property type="entry name" value="Epimerase_deHydtase"/>
</dbReference>
<evidence type="ECO:0000313" key="4">
    <source>
        <dbReference type="Proteomes" id="UP001174997"/>
    </source>
</evidence>
<proteinExistence type="inferred from homology"/>
<dbReference type="Pfam" id="PF01370">
    <property type="entry name" value="Epimerase"/>
    <property type="match status" value="1"/>
</dbReference>
<dbReference type="Gene3D" id="3.40.50.720">
    <property type="entry name" value="NAD(P)-binding Rossmann-like Domain"/>
    <property type="match status" value="1"/>
</dbReference>
<feature type="domain" description="NAD-dependent epimerase/dehydratase" evidence="2">
    <location>
        <begin position="13"/>
        <end position="157"/>
    </location>
</feature>
<comment type="similarity">
    <text evidence="1">Belongs to the NAD(P)-dependent epimerase/dehydratase family.</text>
</comment>
<dbReference type="PANTHER" id="PTHR43000">
    <property type="entry name" value="DTDP-D-GLUCOSE 4,6-DEHYDRATASE-RELATED"/>
    <property type="match status" value="1"/>
</dbReference>
<evidence type="ECO:0000259" key="2">
    <source>
        <dbReference type="Pfam" id="PF01370"/>
    </source>
</evidence>
<reference evidence="3" key="1">
    <citation type="submission" date="2023-06" db="EMBL/GenBank/DDBJ databases">
        <title>Genome-scale phylogeny and comparative genomics of the fungal order Sordariales.</title>
        <authorList>
            <consortium name="Lawrence Berkeley National Laboratory"/>
            <person name="Hensen N."/>
            <person name="Bonometti L."/>
            <person name="Westerberg I."/>
            <person name="Brannstrom I.O."/>
            <person name="Guillou S."/>
            <person name="Cros-Aarteil S."/>
            <person name="Calhoun S."/>
            <person name="Haridas S."/>
            <person name="Kuo A."/>
            <person name="Mondo S."/>
            <person name="Pangilinan J."/>
            <person name="Riley R."/>
            <person name="Labutti K."/>
            <person name="Andreopoulos B."/>
            <person name="Lipzen A."/>
            <person name="Chen C."/>
            <person name="Yanf M."/>
            <person name="Daum C."/>
            <person name="Ng V."/>
            <person name="Clum A."/>
            <person name="Steindorff A."/>
            <person name="Ohm R."/>
            <person name="Martin F."/>
            <person name="Silar P."/>
            <person name="Natvig D."/>
            <person name="Lalanne C."/>
            <person name="Gautier V."/>
            <person name="Ament-Velasquez S.L."/>
            <person name="Kruys A."/>
            <person name="Hutchinson M.I."/>
            <person name="Powell A.J."/>
            <person name="Barry K."/>
            <person name="Miller A.N."/>
            <person name="Grigoriev I.V."/>
            <person name="Debuchy R."/>
            <person name="Gladieux P."/>
            <person name="Thoren M.H."/>
            <person name="Johannesson H."/>
        </authorList>
    </citation>
    <scope>NUCLEOTIDE SEQUENCE</scope>
    <source>
        <strain evidence="3">CBS 307.81</strain>
    </source>
</reference>
<keyword evidence="4" id="KW-1185">Reference proteome</keyword>
<evidence type="ECO:0000256" key="1">
    <source>
        <dbReference type="ARBA" id="ARBA00007637"/>
    </source>
</evidence>
<organism evidence="3 4">
    <name type="scientific">Cercophora samala</name>
    <dbReference type="NCBI Taxonomy" id="330535"/>
    <lineage>
        <taxon>Eukaryota</taxon>
        <taxon>Fungi</taxon>
        <taxon>Dikarya</taxon>
        <taxon>Ascomycota</taxon>
        <taxon>Pezizomycotina</taxon>
        <taxon>Sordariomycetes</taxon>
        <taxon>Sordariomycetidae</taxon>
        <taxon>Sordariales</taxon>
        <taxon>Lasiosphaeriaceae</taxon>
        <taxon>Cercophora</taxon>
    </lineage>
</organism>
<dbReference type="SUPFAM" id="SSF51735">
    <property type="entry name" value="NAD(P)-binding Rossmann-fold domains"/>
    <property type="match status" value="1"/>
</dbReference>
<dbReference type="AlphaFoldDB" id="A0AA39YYG4"/>
<gene>
    <name evidence="3" type="ORF">QBC41DRAFT_384103</name>
</gene>
<dbReference type="Proteomes" id="UP001174997">
    <property type="component" value="Unassembled WGS sequence"/>
</dbReference>
<evidence type="ECO:0000313" key="3">
    <source>
        <dbReference type="EMBL" id="KAK0660072.1"/>
    </source>
</evidence>
<protein>
    <submittedName>
        <fullName evidence="3">NAD dependent epimerase/dehydratase</fullName>
    </submittedName>
</protein>